<dbReference type="GO" id="GO:0046872">
    <property type="term" value="F:metal ion binding"/>
    <property type="evidence" value="ECO:0007669"/>
    <property type="project" value="UniProtKB-KW"/>
</dbReference>
<dbReference type="KEGG" id="csty:KN1_10980"/>
<accession>A0A8D5U6M3</accession>
<keyword evidence="6" id="KW-1185">Reference proteome</keyword>
<dbReference type="GO" id="GO:0016787">
    <property type="term" value="F:hydrolase activity"/>
    <property type="evidence" value="ECO:0007669"/>
    <property type="project" value="UniProtKB-KW"/>
</dbReference>
<evidence type="ECO:0000256" key="2">
    <source>
        <dbReference type="ARBA" id="ARBA00022801"/>
    </source>
</evidence>
<dbReference type="InterPro" id="IPR006483">
    <property type="entry name" value="CRISPR-assoc_Cas3_HD"/>
</dbReference>
<gene>
    <name evidence="5" type="ORF">KN1_10980</name>
</gene>
<dbReference type="GO" id="GO:0004519">
    <property type="term" value="F:endonuclease activity"/>
    <property type="evidence" value="ECO:0007669"/>
    <property type="project" value="UniProtKB-KW"/>
</dbReference>
<dbReference type="RefSeq" id="WP_221289831.1">
    <property type="nucleotide sequence ID" value="NZ_AP024597.1"/>
</dbReference>
<evidence type="ECO:0000313" key="6">
    <source>
        <dbReference type="Proteomes" id="UP000825123"/>
    </source>
</evidence>
<dbReference type="InterPro" id="IPR038257">
    <property type="entry name" value="CRISPR-assoc_Cas3_HD_sf"/>
</dbReference>
<sequence>MGKPCAFTNQGLAEHSKGSLEWAKKVLSDSYFRVTKRRLEKFGVEVTKEDMEVAVLLHDMGKAAEYYQGQFDDGCNPLRGRPTFIYHEIGSALFFYKNVKDEGLRTLVTLTELNHLNAVRGVSQLNPAKLPVKFDEGMLKLRKYGQVLLEELSGEYPVGGFRVDDYTFYDYNEMLEDLSRVNEPYLKLYSLFLAPVIVGDNLDSSHARSKEERRRFIRMLEKELGGVSP</sequence>
<dbReference type="GeneID" id="66162840"/>
<feature type="domain" description="HD Cas3-type" evidence="4">
    <location>
        <begin position="5"/>
        <end position="202"/>
    </location>
</feature>
<evidence type="ECO:0000313" key="5">
    <source>
        <dbReference type="EMBL" id="BCU69801.1"/>
    </source>
</evidence>
<evidence type="ECO:0000256" key="1">
    <source>
        <dbReference type="ARBA" id="ARBA00022723"/>
    </source>
</evidence>
<dbReference type="CDD" id="cd10013">
    <property type="entry name" value="Cas3''_I"/>
    <property type="match status" value="1"/>
</dbReference>
<dbReference type="Gene3D" id="1.10.3210.30">
    <property type="match status" value="1"/>
</dbReference>
<reference evidence="5 6" key="1">
    <citation type="submission" date="2021-04" db="EMBL/GenBank/DDBJ databases">
        <title>Complete genome sequence of Stygiolobus sp. KN-1.</title>
        <authorList>
            <person name="Nakamura K."/>
            <person name="Sakai H."/>
            <person name="Kurosawa N."/>
        </authorList>
    </citation>
    <scope>NUCLEOTIDE SEQUENCE [LARGE SCALE GENOMIC DNA]</scope>
    <source>
        <strain evidence="5 6">KN-1</strain>
    </source>
</reference>
<protein>
    <submittedName>
        <fullName evidence="5">CRISPR-associated endonuclease Cas3</fullName>
    </submittedName>
</protein>
<dbReference type="PROSITE" id="PS51643">
    <property type="entry name" value="HD_CAS3"/>
    <property type="match status" value="1"/>
</dbReference>
<dbReference type="NCBIfam" id="TIGR01596">
    <property type="entry name" value="cas3_HD"/>
    <property type="match status" value="1"/>
</dbReference>
<organism evidence="5 6">
    <name type="scientific">Stygiolobus caldivivus</name>
    <dbReference type="NCBI Taxonomy" id="2824673"/>
    <lineage>
        <taxon>Archaea</taxon>
        <taxon>Thermoproteota</taxon>
        <taxon>Thermoprotei</taxon>
        <taxon>Sulfolobales</taxon>
        <taxon>Sulfolobaceae</taxon>
        <taxon>Stygiolobus</taxon>
    </lineage>
</organism>
<dbReference type="Proteomes" id="UP000825123">
    <property type="component" value="Chromosome"/>
</dbReference>
<keyword evidence="2" id="KW-0378">Hydrolase</keyword>
<dbReference type="EMBL" id="AP024597">
    <property type="protein sequence ID" value="BCU69801.1"/>
    <property type="molecule type" value="Genomic_DNA"/>
</dbReference>
<evidence type="ECO:0000256" key="3">
    <source>
        <dbReference type="ARBA" id="ARBA00023118"/>
    </source>
</evidence>
<keyword evidence="5" id="KW-0540">Nuclease</keyword>
<evidence type="ECO:0000259" key="4">
    <source>
        <dbReference type="PROSITE" id="PS51643"/>
    </source>
</evidence>
<keyword evidence="5" id="KW-0255">Endonuclease</keyword>
<dbReference type="AlphaFoldDB" id="A0A8D5U6M3"/>
<proteinExistence type="predicted"/>
<dbReference type="GO" id="GO:0051607">
    <property type="term" value="P:defense response to virus"/>
    <property type="evidence" value="ECO:0007669"/>
    <property type="project" value="UniProtKB-KW"/>
</dbReference>
<keyword evidence="3" id="KW-0051">Antiviral defense</keyword>
<name>A0A8D5U6M3_9CREN</name>
<keyword evidence="1" id="KW-0479">Metal-binding</keyword>